<protein>
    <submittedName>
        <fullName evidence="1">Uncharacterized protein</fullName>
    </submittedName>
</protein>
<sequence>MKQGEILESLIRKIGDTPCNTTNNNNNNNTQINMNVYLNETCKDAESLPQFIENIQLQLSDLISVNNEGLLNSTKNIFLKELQNTEQIKRPIQCTDIKRKILYVKEEGEWSKDVGNEKLKCAIRSLSQKHIPLVKNLTCHEGDKTLNSEEYVQVVKSATTDVLEETRGLQSAVREICQETYMKGGAE</sequence>
<evidence type="ECO:0000313" key="1">
    <source>
        <dbReference type="EMBL" id="QHS96891.1"/>
    </source>
</evidence>
<dbReference type="AlphaFoldDB" id="A0A6C0BYJ2"/>
<accession>A0A6C0BYJ2</accession>
<name>A0A6C0BYJ2_9ZZZZ</name>
<organism evidence="1">
    <name type="scientific">viral metagenome</name>
    <dbReference type="NCBI Taxonomy" id="1070528"/>
    <lineage>
        <taxon>unclassified sequences</taxon>
        <taxon>metagenomes</taxon>
        <taxon>organismal metagenomes</taxon>
    </lineage>
</organism>
<reference evidence="1" key="1">
    <citation type="journal article" date="2020" name="Nature">
        <title>Giant virus diversity and host interactions through global metagenomics.</title>
        <authorList>
            <person name="Schulz F."/>
            <person name="Roux S."/>
            <person name="Paez-Espino D."/>
            <person name="Jungbluth S."/>
            <person name="Walsh D.A."/>
            <person name="Denef V.J."/>
            <person name="McMahon K.D."/>
            <person name="Konstantinidis K.T."/>
            <person name="Eloe-Fadrosh E.A."/>
            <person name="Kyrpides N.C."/>
            <person name="Woyke T."/>
        </authorList>
    </citation>
    <scope>NUCLEOTIDE SEQUENCE</scope>
    <source>
        <strain evidence="1">GVMAG-M-3300020166-5</strain>
    </source>
</reference>
<dbReference type="EMBL" id="MN739281">
    <property type="protein sequence ID" value="QHS96891.1"/>
    <property type="molecule type" value="Genomic_DNA"/>
</dbReference>
<proteinExistence type="predicted"/>